<accession>A0ACA9NSJ8</accession>
<sequence>RGNQEKERRCIKCAEFVNINALLYLTDQCNHNNNICLLNENDVKRITSERIFRRYETLVLDFALSQISTFKWCLNPTCGSGQDHYQGDDAPIMICNLCGQKSCIIHELLIETECEKCKEQIRSVLQEERKECIICTESVNIIAFLNITDQCSHDRRICRECVGEYIKHELEDNRKIRISCPEDNCNEILNQKDVKEFASDDVFKRYEKFMLNFALSQIPTFQWCLNPNCGSGQDHYQGENVPIMICDSCGQKSCIVHGHPIDTVLATLRNAETASESYVGQLKKCPKCASRIEKNDG</sequence>
<dbReference type="Proteomes" id="UP000789920">
    <property type="component" value="Unassembled WGS sequence"/>
</dbReference>
<reference evidence="1" key="1">
    <citation type="submission" date="2021-06" db="EMBL/GenBank/DDBJ databases">
        <authorList>
            <person name="Kallberg Y."/>
            <person name="Tangrot J."/>
            <person name="Rosling A."/>
        </authorList>
    </citation>
    <scope>NUCLEOTIDE SEQUENCE</scope>
    <source>
        <strain evidence="1">MA461A</strain>
    </source>
</reference>
<gene>
    <name evidence="1" type="ORF">RPERSI_LOCUS8631</name>
</gene>
<evidence type="ECO:0000313" key="2">
    <source>
        <dbReference type="Proteomes" id="UP000789920"/>
    </source>
</evidence>
<name>A0ACA9NSJ8_9GLOM</name>
<feature type="non-terminal residue" evidence="1">
    <location>
        <position position="297"/>
    </location>
</feature>
<evidence type="ECO:0000313" key="1">
    <source>
        <dbReference type="EMBL" id="CAG8669930.1"/>
    </source>
</evidence>
<proteinExistence type="predicted"/>
<protein>
    <submittedName>
        <fullName evidence="1">18710_t:CDS:1</fullName>
    </submittedName>
</protein>
<feature type="non-terminal residue" evidence="1">
    <location>
        <position position="1"/>
    </location>
</feature>
<comment type="caution">
    <text evidence="1">The sequence shown here is derived from an EMBL/GenBank/DDBJ whole genome shotgun (WGS) entry which is preliminary data.</text>
</comment>
<dbReference type="EMBL" id="CAJVQC010015729">
    <property type="protein sequence ID" value="CAG8669930.1"/>
    <property type="molecule type" value="Genomic_DNA"/>
</dbReference>
<organism evidence="1 2">
    <name type="scientific">Racocetra persica</name>
    <dbReference type="NCBI Taxonomy" id="160502"/>
    <lineage>
        <taxon>Eukaryota</taxon>
        <taxon>Fungi</taxon>
        <taxon>Fungi incertae sedis</taxon>
        <taxon>Mucoromycota</taxon>
        <taxon>Glomeromycotina</taxon>
        <taxon>Glomeromycetes</taxon>
        <taxon>Diversisporales</taxon>
        <taxon>Gigasporaceae</taxon>
        <taxon>Racocetra</taxon>
    </lineage>
</organism>
<keyword evidence="2" id="KW-1185">Reference proteome</keyword>